<evidence type="ECO:0000313" key="10">
    <source>
        <dbReference type="Proteomes" id="UP000614424"/>
    </source>
</evidence>
<dbReference type="InterPro" id="IPR003661">
    <property type="entry name" value="HisK_dim/P_dom"/>
</dbReference>
<dbReference type="InterPro" id="IPR005467">
    <property type="entry name" value="His_kinase_dom"/>
</dbReference>
<dbReference type="EC" id="2.7.13.3" evidence="2"/>
<dbReference type="Gene3D" id="1.10.287.130">
    <property type="match status" value="1"/>
</dbReference>
<dbReference type="SUPFAM" id="SSF55874">
    <property type="entry name" value="ATPase domain of HSP90 chaperone/DNA topoisomerase II/histidine kinase"/>
    <property type="match status" value="1"/>
</dbReference>
<protein>
    <recommendedName>
        <fullName evidence="2">histidine kinase</fullName>
        <ecNumber evidence="2">2.7.13.3</ecNumber>
    </recommendedName>
</protein>
<comment type="catalytic activity">
    <reaction evidence="1">
        <text>ATP + protein L-histidine = ADP + protein N-phospho-L-histidine.</text>
        <dbReference type="EC" id="2.7.13.3"/>
    </reaction>
</comment>
<dbReference type="SUPFAM" id="SSF55781">
    <property type="entry name" value="GAF domain-like"/>
    <property type="match status" value="1"/>
</dbReference>
<dbReference type="Gene3D" id="3.30.450.40">
    <property type="match status" value="1"/>
</dbReference>
<dbReference type="AlphaFoldDB" id="A0A8J6NDG5"/>
<organism evidence="9 10">
    <name type="scientific">Candidatus Desulfobia pelagia</name>
    <dbReference type="NCBI Taxonomy" id="2841692"/>
    <lineage>
        <taxon>Bacteria</taxon>
        <taxon>Pseudomonadati</taxon>
        <taxon>Thermodesulfobacteriota</taxon>
        <taxon>Desulfobulbia</taxon>
        <taxon>Desulfobulbales</taxon>
        <taxon>Desulfobulbaceae</taxon>
        <taxon>Candidatus Desulfobia</taxon>
    </lineage>
</organism>
<dbReference type="InterPro" id="IPR011006">
    <property type="entry name" value="CheY-like_superfamily"/>
</dbReference>
<gene>
    <name evidence="9" type="ORF">H8E41_05510</name>
</gene>
<dbReference type="CDD" id="cd00082">
    <property type="entry name" value="HisKA"/>
    <property type="match status" value="1"/>
</dbReference>
<dbReference type="InterPro" id="IPR003594">
    <property type="entry name" value="HATPase_dom"/>
</dbReference>
<dbReference type="SMART" id="SM00448">
    <property type="entry name" value="REC"/>
    <property type="match status" value="1"/>
</dbReference>
<dbReference type="InterPro" id="IPR003018">
    <property type="entry name" value="GAF"/>
</dbReference>
<evidence type="ECO:0000256" key="1">
    <source>
        <dbReference type="ARBA" id="ARBA00000085"/>
    </source>
</evidence>
<dbReference type="InterPro" id="IPR001789">
    <property type="entry name" value="Sig_transdc_resp-reg_receiver"/>
</dbReference>
<dbReference type="SUPFAM" id="SSF52172">
    <property type="entry name" value="CheY-like"/>
    <property type="match status" value="1"/>
</dbReference>
<proteinExistence type="predicted"/>
<dbReference type="PANTHER" id="PTHR43547:SF2">
    <property type="entry name" value="HYBRID SIGNAL TRANSDUCTION HISTIDINE KINASE C"/>
    <property type="match status" value="1"/>
</dbReference>
<dbReference type="Pfam" id="PF02518">
    <property type="entry name" value="HATPase_c"/>
    <property type="match status" value="1"/>
</dbReference>
<keyword evidence="3 6" id="KW-0597">Phosphoprotein</keyword>
<dbReference type="PROSITE" id="PS50109">
    <property type="entry name" value="HIS_KIN"/>
    <property type="match status" value="1"/>
</dbReference>
<dbReference type="SMART" id="SM00387">
    <property type="entry name" value="HATPase_c"/>
    <property type="match status" value="1"/>
</dbReference>
<dbReference type="Pfam" id="PF01590">
    <property type="entry name" value="GAF"/>
    <property type="match status" value="1"/>
</dbReference>
<evidence type="ECO:0000313" key="9">
    <source>
        <dbReference type="EMBL" id="MBC8317342.1"/>
    </source>
</evidence>
<keyword evidence="4" id="KW-0808">Transferase</keyword>
<feature type="domain" description="Histidine kinase" evidence="7">
    <location>
        <begin position="404"/>
        <end position="610"/>
    </location>
</feature>
<accession>A0A8J6NDG5</accession>
<evidence type="ECO:0000256" key="2">
    <source>
        <dbReference type="ARBA" id="ARBA00012438"/>
    </source>
</evidence>
<dbReference type="Gene3D" id="3.30.565.10">
    <property type="entry name" value="Histidine kinase-like ATPase, C-terminal domain"/>
    <property type="match status" value="1"/>
</dbReference>
<dbReference type="Pfam" id="PF00512">
    <property type="entry name" value="HisKA"/>
    <property type="match status" value="1"/>
</dbReference>
<dbReference type="Proteomes" id="UP000614424">
    <property type="component" value="Unassembled WGS sequence"/>
</dbReference>
<keyword evidence="5" id="KW-0418">Kinase</keyword>
<evidence type="ECO:0000256" key="5">
    <source>
        <dbReference type="ARBA" id="ARBA00022777"/>
    </source>
</evidence>
<dbReference type="InterPro" id="IPR036890">
    <property type="entry name" value="HATPase_C_sf"/>
</dbReference>
<dbReference type="Pfam" id="PF00072">
    <property type="entry name" value="Response_reg"/>
    <property type="match status" value="1"/>
</dbReference>
<reference evidence="9 10" key="1">
    <citation type="submission" date="2020-08" db="EMBL/GenBank/DDBJ databases">
        <title>Bridging the membrane lipid divide: bacteria of the FCB group superphylum have the potential to synthesize archaeal ether lipids.</title>
        <authorList>
            <person name="Villanueva L."/>
            <person name="Von Meijenfeldt F.A.B."/>
            <person name="Westbye A.B."/>
            <person name="Yadav S."/>
            <person name="Hopmans E.C."/>
            <person name="Dutilh B.E."/>
            <person name="Sinninghe Damste J.S."/>
        </authorList>
    </citation>
    <scope>NUCLEOTIDE SEQUENCE [LARGE SCALE GENOMIC DNA]</scope>
    <source>
        <strain evidence="9">NIOZ-UU47</strain>
    </source>
</reference>
<dbReference type="Gene3D" id="3.40.50.2300">
    <property type="match status" value="1"/>
</dbReference>
<evidence type="ECO:0000256" key="4">
    <source>
        <dbReference type="ARBA" id="ARBA00022679"/>
    </source>
</evidence>
<feature type="modified residue" description="4-aspartylphosphate" evidence="6">
    <location>
        <position position="74"/>
    </location>
</feature>
<evidence type="ECO:0000259" key="8">
    <source>
        <dbReference type="PROSITE" id="PS50110"/>
    </source>
</evidence>
<feature type="domain" description="Response regulatory" evidence="8">
    <location>
        <begin position="25"/>
        <end position="139"/>
    </location>
</feature>
<dbReference type="PROSITE" id="PS50110">
    <property type="entry name" value="RESPONSE_REGULATORY"/>
    <property type="match status" value="1"/>
</dbReference>
<evidence type="ECO:0000256" key="6">
    <source>
        <dbReference type="PROSITE-ProRule" id="PRU00169"/>
    </source>
</evidence>
<evidence type="ECO:0000259" key="7">
    <source>
        <dbReference type="PROSITE" id="PS50109"/>
    </source>
</evidence>
<dbReference type="EMBL" id="JACNJZ010000083">
    <property type="protein sequence ID" value="MBC8317342.1"/>
    <property type="molecule type" value="Genomic_DNA"/>
</dbReference>
<name>A0A8J6NDG5_9BACT</name>
<evidence type="ECO:0000256" key="3">
    <source>
        <dbReference type="ARBA" id="ARBA00022553"/>
    </source>
</evidence>
<dbReference type="SUPFAM" id="SSF47384">
    <property type="entry name" value="Homodimeric domain of signal transducing histidine kinase"/>
    <property type="match status" value="1"/>
</dbReference>
<dbReference type="GO" id="GO:0000155">
    <property type="term" value="F:phosphorelay sensor kinase activity"/>
    <property type="evidence" value="ECO:0007669"/>
    <property type="project" value="InterPro"/>
</dbReference>
<dbReference type="PRINTS" id="PR00344">
    <property type="entry name" value="BCTRLSENSOR"/>
</dbReference>
<dbReference type="PANTHER" id="PTHR43547">
    <property type="entry name" value="TWO-COMPONENT HISTIDINE KINASE"/>
    <property type="match status" value="1"/>
</dbReference>
<comment type="caution">
    <text evidence="9">The sequence shown here is derived from an EMBL/GenBank/DDBJ whole genome shotgun (WGS) entry which is preliminary data.</text>
</comment>
<sequence>MIPPVSGLSHNIPISSDQLLVGDEVIVILDDDPAIRESLHTYFSEQGLSVVSIEKAGDLIPVLESKNVALVLLDIGLPDADGTNVLPQITEKFPDVAIVMLSGIADIHVAVDCMRKGADDYLTKPVQFTEILVVVRRILEKRRLVFENRAYQEDLEQAHFRIQFLHQMSLKMNSVYLGAIELDELLRAILVGITAQEGLRFNRAFLVMFDEEKKFLVGRMAIGPDCREEAAHIWTEMQEKQFDLLGIIHNIGDQCSLGDQTVNTVIKSLRVPVTESEHILIRSAMERKSYKVQGGRASVPVSRELVDLLDEDTFVVVPLFAPGHPLGVIIADNYVTRQPIHDSHISVLELFASQASLAIEQSRLRHEMEEKISLLEEVTRELDENKDLLIESECYSALGQMAAQVVHVIRNPITSIGGVARILSKKVDETSEWKRFIDVMVKEADRLEVSLTELFDFVSHTESIKEDLPLNPILRRTLVLLQTNMSRQGIEWEMDLAEPDPVMHMDIGQIQQVFLNLFRNSIEAMANGGKLTITSLVEDGWVRVYVRDTGSGLKGDYWDKAKEPFFTTKTYGTGMGLTMVERYVTLHGGNFSFTQQDVGLEVQVNLPLTQASHEDS</sequence>
<dbReference type="InterPro" id="IPR036097">
    <property type="entry name" value="HisK_dim/P_sf"/>
</dbReference>
<dbReference type="SMART" id="SM00388">
    <property type="entry name" value="HisKA"/>
    <property type="match status" value="1"/>
</dbReference>
<dbReference type="SMART" id="SM00065">
    <property type="entry name" value="GAF"/>
    <property type="match status" value="1"/>
</dbReference>
<dbReference type="InterPro" id="IPR029016">
    <property type="entry name" value="GAF-like_dom_sf"/>
</dbReference>
<dbReference type="InterPro" id="IPR004358">
    <property type="entry name" value="Sig_transdc_His_kin-like_C"/>
</dbReference>